<evidence type="ECO:0000259" key="3">
    <source>
        <dbReference type="PROSITE" id="PS50866"/>
    </source>
</evidence>
<sequence>MAQVYDQQTKLAGASPDGEQSGETEANKDKSKADDRTAAAAAAEQEGGNESDVSEDDGGDELPSNPAIAPASMWNRQDIVEFKNTIRKEGAEGIIKVGHGETVTVRVPTHEEGTCLFWEFATDNYDIGFGVFFEWTIADSNQVSVHISESSDEEAEEELVQGGVSGEGDIESGNRTREKSKDLNKPHVDEIVPVYRRDCHEEVYAGSHLYPGRGVYLLKFDNSYSLWRSKTLYYRVYYSK</sequence>
<gene>
    <name evidence="4" type="ORF">EVEC_LOCUS9940</name>
</gene>
<dbReference type="PANTHER" id="PTHR22973">
    <property type="entry name" value="LD35087P"/>
    <property type="match status" value="1"/>
</dbReference>
<accession>A0A0N4VIE4</accession>
<proteinExistence type="predicted"/>
<keyword evidence="5" id="KW-1185">Reference proteome</keyword>
<evidence type="ECO:0000313" key="5">
    <source>
        <dbReference type="Proteomes" id="UP000274131"/>
    </source>
</evidence>
<dbReference type="SUPFAM" id="SSF101576">
    <property type="entry name" value="Supernatant protein factor (SPF), C-terminal domain"/>
    <property type="match status" value="1"/>
</dbReference>
<dbReference type="EMBL" id="UXUI01010400">
    <property type="protein sequence ID" value="VDD95189.1"/>
    <property type="molecule type" value="Genomic_DNA"/>
</dbReference>
<name>A0A0N4VIE4_ENTVE</name>
<keyword evidence="1" id="KW-0007">Acetylation</keyword>
<dbReference type="PANTHER" id="PTHR22973:SF12">
    <property type="entry name" value="LD35087P"/>
    <property type="match status" value="1"/>
</dbReference>
<dbReference type="InterPro" id="IPR009038">
    <property type="entry name" value="GOLD_dom"/>
</dbReference>
<feature type="compositionally biased region" description="Acidic residues" evidence="2">
    <location>
        <begin position="150"/>
        <end position="159"/>
    </location>
</feature>
<evidence type="ECO:0000256" key="1">
    <source>
        <dbReference type="ARBA" id="ARBA00022990"/>
    </source>
</evidence>
<feature type="compositionally biased region" description="Basic and acidic residues" evidence="2">
    <location>
        <begin position="172"/>
        <end position="183"/>
    </location>
</feature>
<reference evidence="6" key="1">
    <citation type="submission" date="2017-02" db="UniProtKB">
        <authorList>
            <consortium name="WormBaseParasite"/>
        </authorList>
    </citation>
    <scope>IDENTIFICATION</scope>
</reference>
<reference evidence="4 5" key="2">
    <citation type="submission" date="2018-10" db="EMBL/GenBank/DDBJ databases">
        <authorList>
            <consortium name="Pathogen Informatics"/>
        </authorList>
    </citation>
    <scope>NUCLEOTIDE SEQUENCE [LARGE SCALE GENOMIC DNA]</scope>
</reference>
<dbReference type="Pfam" id="PF13897">
    <property type="entry name" value="GOLD_2"/>
    <property type="match status" value="1"/>
</dbReference>
<dbReference type="FunFam" id="2.60.120.680:FF:000002">
    <property type="entry name" value="Putative Golgi resident protein GCP60"/>
    <property type="match status" value="1"/>
</dbReference>
<feature type="region of interest" description="Disordered" evidence="2">
    <location>
        <begin position="1"/>
        <end position="73"/>
    </location>
</feature>
<dbReference type="InterPro" id="IPR052269">
    <property type="entry name" value="Golgi-PI4KB_interaction"/>
</dbReference>
<dbReference type="GO" id="GO:0000139">
    <property type="term" value="C:Golgi membrane"/>
    <property type="evidence" value="ECO:0007669"/>
    <property type="project" value="TreeGrafter"/>
</dbReference>
<dbReference type="Proteomes" id="UP000274131">
    <property type="component" value="Unassembled WGS sequence"/>
</dbReference>
<dbReference type="PROSITE" id="PS50866">
    <property type="entry name" value="GOLD"/>
    <property type="match status" value="1"/>
</dbReference>
<dbReference type="Gene3D" id="2.60.120.680">
    <property type="entry name" value="GOLD domain"/>
    <property type="match status" value="1"/>
</dbReference>
<protein>
    <submittedName>
        <fullName evidence="6">GOLD domain-containing protein</fullName>
    </submittedName>
</protein>
<feature type="compositionally biased region" description="Acidic residues" evidence="2">
    <location>
        <begin position="47"/>
        <end position="60"/>
    </location>
</feature>
<feature type="compositionally biased region" description="Basic and acidic residues" evidence="2">
    <location>
        <begin position="25"/>
        <end position="37"/>
    </location>
</feature>
<dbReference type="AlphaFoldDB" id="A0A0N4VIE4"/>
<evidence type="ECO:0000313" key="6">
    <source>
        <dbReference type="WBParaSite" id="EVEC_0001059701-mRNA-1"/>
    </source>
</evidence>
<feature type="compositionally biased region" description="Polar residues" evidence="2">
    <location>
        <begin position="1"/>
        <end position="10"/>
    </location>
</feature>
<evidence type="ECO:0000313" key="4">
    <source>
        <dbReference type="EMBL" id="VDD95189.1"/>
    </source>
</evidence>
<feature type="domain" description="GOLD" evidence="3">
    <location>
        <begin position="83"/>
        <end position="238"/>
    </location>
</feature>
<dbReference type="OrthoDB" id="5839451at2759"/>
<dbReference type="InterPro" id="IPR036598">
    <property type="entry name" value="GOLD_dom_sf"/>
</dbReference>
<organism evidence="6">
    <name type="scientific">Enterobius vermicularis</name>
    <name type="common">Human pinworm</name>
    <dbReference type="NCBI Taxonomy" id="51028"/>
    <lineage>
        <taxon>Eukaryota</taxon>
        <taxon>Metazoa</taxon>
        <taxon>Ecdysozoa</taxon>
        <taxon>Nematoda</taxon>
        <taxon>Chromadorea</taxon>
        <taxon>Rhabditida</taxon>
        <taxon>Spirurina</taxon>
        <taxon>Oxyuridomorpha</taxon>
        <taxon>Oxyuroidea</taxon>
        <taxon>Oxyuridae</taxon>
        <taxon>Enterobius</taxon>
    </lineage>
</organism>
<evidence type="ECO:0000256" key="2">
    <source>
        <dbReference type="SAM" id="MobiDB-lite"/>
    </source>
</evidence>
<dbReference type="WBParaSite" id="EVEC_0001059701-mRNA-1">
    <property type="protein sequence ID" value="EVEC_0001059701-mRNA-1"/>
    <property type="gene ID" value="EVEC_0001059701"/>
</dbReference>
<dbReference type="STRING" id="51028.A0A0N4VIE4"/>
<feature type="region of interest" description="Disordered" evidence="2">
    <location>
        <begin position="147"/>
        <end position="183"/>
    </location>
</feature>